<accession>D0I570</accession>
<protein>
    <submittedName>
        <fullName evidence="1">Uncharacterized protein</fullName>
    </submittedName>
</protein>
<dbReference type="EMBL" id="ADAQ01000009">
    <property type="protein sequence ID" value="EEY73637.1"/>
    <property type="molecule type" value="Genomic_DNA"/>
</dbReference>
<sequence>MVTPFASSTSKFVTPEQALITTSRVFKFLLMTAAQLDIAV</sequence>
<keyword evidence="2" id="KW-1185">Reference proteome</keyword>
<proteinExistence type="predicted"/>
<dbReference type="Proteomes" id="UP000003604">
    <property type="component" value="Unassembled WGS sequence"/>
</dbReference>
<name>D0I570_GRIHO</name>
<gene>
    <name evidence="1" type="ORF">VHA_000887</name>
</gene>
<dbReference type="AlphaFoldDB" id="D0I570"/>
<evidence type="ECO:0000313" key="2">
    <source>
        <dbReference type="Proteomes" id="UP000003604"/>
    </source>
</evidence>
<comment type="caution">
    <text evidence="1">The sequence shown here is derived from an EMBL/GenBank/DDBJ whole genome shotgun (WGS) entry which is preliminary data.</text>
</comment>
<reference evidence="1 2" key="1">
    <citation type="submission" date="2009-10" db="EMBL/GenBank/DDBJ databases">
        <authorList>
            <consortium name="Los Alamos National Laboratory (LANL)"/>
            <consortium name="National Microbial Pathogen Data Resource (NMPDR)"/>
            <person name="Saunders E.H."/>
            <person name="Munk A.C."/>
            <person name="Tapia R."/>
            <person name="Green L."/>
            <person name="Rogers Y."/>
            <person name="Detter J.C."/>
            <person name="Bruce D."/>
            <person name="Brettin T.S."/>
            <person name="Colwell R.R."/>
            <person name="Huq A."/>
            <person name="Grim C.J."/>
            <person name="Hasan N.A."/>
            <person name="Bartels D."/>
            <person name="Vonstein V."/>
        </authorList>
    </citation>
    <scope>NUCLEOTIDE SEQUENCE [LARGE SCALE GENOMIC DNA]</scope>
    <source>
        <strain evidence="1 2">CIP 101886</strain>
    </source>
</reference>
<organism evidence="1 2">
    <name type="scientific">Grimontia hollisae CIP 101886</name>
    <dbReference type="NCBI Taxonomy" id="675812"/>
    <lineage>
        <taxon>Bacteria</taxon>
        <taxon>Pseudomonadati</taxon>
        <taxon>Pseudomonadota</taxon>
        <taxon>Gammaproteobacteria</taxon>
        <taxon>Vibrionales</taxon>
        <taxon>Vibrionaceae</taxon>
        <taxon>Grimontia</taxon>
    </lineage>
</organism>
<evidence type="ECO:0000313" key="1">
    <source>
        <dbReference type="EMBL" id="EEY73637.1"/>
    </source>
</evidence>